<feature type="region of interest" description="Disordered" evidence="2">
    <location>
        <begin position="61"/>
        <end position="93"/>
    </location>
</feature>
<proteinExistence type="predicted"/>
<accession>A0A9D2HPH5</accession>
<feature type="compositionally biased region" description="Low complexity" evidence="2">
    <location>
        <begin position="61"/>
        <end position="73"/>
    </location>
</feature>
<evidence type="ECO:0000313" key="4">
    <source>
        <dbReference type="Proteomes" id="UP000823821"/>
    </source>
</evidence>
<protein>
    <submittedName>
        <fullName evidence="3">Uncharacterized protein</fullName>
    </submittedName>
</protein>
<evidence type="ECO:0000313" key="3">
    <source>
        <dbReference type="EMBL" id="HJA79418.1"/>
    </source>
</evidence>
<comment type="caution">
    <text evidence="3">The sequence shown here is derived from an EMBL/GenBank/DDBJ whole genome shotgun (WGS) entry which is preliminary data.</text>
</comment>
<organism evidence="3 4">
    <name type="scientific">Candidatus Desulfovibrio intestinavium</name>
    <dbReference type="NCBI Taxonomy" id="2838534"/>
    <lineage>
        <taxon>Bacteria</taxon>
        <taxon>Pseudomonadati</taxon>
        <taxon>Thermodesulfobacteriota</taxon>
        <taxon>Desulfovibrionia</taxon>
        <taxon>Desulfovibrionales</taxon>
        <taxon>Desulfovibrionaceae</taxon>
        <taxon>Desulfovibrio</taxon>
    </lineage>
</organism>
<name>A0A9D2HPH5_9BACT</name>
<keyword evidence="1" id="KW-0175">Coiled coil</keyword>
<gene>
    <name evidence="3" type="ORF">H9784_07635</name>
</gene>
<feature type="region of interest" description="Disordered" evidence="2">
    <location>
        <begin position="151"/>
        <end position="182"/>
    </location>
</feature>
<feature type="coiled-coil region" evidence="1">
    <location>
        <begin position="514"/>
        <end position="606"/>
    </location>
</feature>
<dbReference type="Proteomes" id="UP000823821">
    <property type="component" value="Unassembled WGS sequence"/>
</dbReference>
<evidence type="ECO:0000256" key="2">
    <source>
        <dbReference type="SAM" id="MobiDB-lite"/>
    </source>
</evidence>
<dbReference type="EMBL" id="DWZD01000042">
    <property type="protein sequence ID" value="HJA79418.1"/>
    <property type="molecule type" value="Genomic_DNA"/>
</dbReference>
<reference evidence="3" key="2">
    <citation type="submission" date="2021-04" db="EMBL/GenBank/DDBJ databases">
        <authorList>
            <person name="Gilroy R."/>
        </authorList>
    </citation>
    <scope>NUCLEOTIDE SEQUENCE</scope>
    <source>
        <strain evidence="3">5032</strain>
    </source>
</reference>
<dbReference type="AlphaFoldDB" id="A0A9D2HPH5"/>
<feature type="coiled-coil region" evidence="1">
    <location>
        <begin position="427"/>
        <end position="488"/>
    </location>
</feature>
<reference evidence="3" key="1">
    <citation type="journal article" date="2021" name="PeerJ">
        <title>Extensive microbial diversity within the chicken gut microbiome revealed by metagenomics and culture.</title>
        <authorList>
            <person name="Gilroy R."/>
            <person name="Ravi A."/>
            <person name="Getino M."/>
            <person name="Pursley I."/>
            <person name="Horton D.L."/>
            <person name="Alikhan N.F."/>
            <person name="Baker D."/>
            <person name="Gharbi K."/>
            <person name="Hall N."/>
            <person name="Watson M."/>
            <person name="Adriaenssens E.M."/>
            <person name="Foster-Nyarko E."/>
            <person name="Jarju S."/>
            <person name="Secka A."/>
            <person name="Antonio M."/>
            <person name="Oren A."/>
            <person name="Chaudhuri R.R."/>
            <person name="La Ragione R."/>
            <person name="Hildebrand F."/>
            <person name="Pallen M.J."/>
        </authorList>
    </citation>
    <scope>NUCLEOTIDE SEQUENCE</scope>
    <source>
        <strain evidence="3">5032</strain>
    </source>
</reference>
<evidence type="ECO:0000256" key="1">
    <source>
        <dbReference type="SAM" id="Coils"/>
    </source>
</evidence>
<sequence length="606" mass="61085">MTVDTEEIIDLTDLIEEGDSSARVSRESAEKDMLADQMKSLNDVPHEADDAIDALLHQMEADAPAPAAQPAEELTSPSLSGPDAPSQGPDVNPNEQIVMPGIDDVDDLLNHLDIPGQPHAAADAPADDDTALDSAVEGLLSSVGVDVAAKPAPAAPAPAPAATIPDAKPVPAPPATPAAEADDPMESLLREMSGSAKPAAAPARPSMDDDMEAALNADLDSLMADLGDPVLPAAAQPAAAAPLTDLPSADTGASPAESDGLDALLDEPASLKDNTAGMPLASPAPAAPTSLDDMAALLDAAPASPSDGAAPLDDMFNEELAALEKKVAKSAPAAPAAAGADDMLADLDAALADLPDAAAAVTPPAAPAAPAAAGADDMLADLDDALEETSNATEISAVADDEDIDAPQAADETMMDAPAVSGDSGALADLGTRLEVLEALFRTAQERLDSMESGLSGAPQADAAQSRLDELTARLESVEAAAQAAAAAAQADSETGERLNRQLEAQQAAQQAAQDATQTRLDELAARLESAEAAAQAAADAAQADSETGERLNALETQAGSILARLEALESHLNDMAPDFNARIEKAAAAAAARILREEIAALLKE</sequence>